<dbReference type="GO" id="GO:0016757">
    <property type="term" value="F:glycosyltransferase activity"/>
    <property type="evidence" value="ECO:0007669"/>
    <property type="project" value="UniProtKB-KW"/>
</dbReference>
<dbReference type="InterPro" id="IPR029044">
    <property type="entry name" value="Nucleotide-diphossugar_trans"/>
</dbReference>
<dbReference type="Pfam" id="PF00535">
    <property type="entry name" value="Glycos_transf_2"/>
    <property type="match status" value="1"/>
</dbReference>
<dbReference type="EMBL" id="JBHUMJ010000011">
    <property type="protein sequence ID" value="MFD2703540.1"/>
    <property type="molecule type" value="Genomic_DNA"/>
</dbReference>
<accession>A0ABW5SUT6</accession>
<gene>
    <name evidence="3" type="ORF">ACFSVM_24190</name>
</gene>
<proteinExistence type="inferred from homology"/>
<dbReference type="PANTHER" id="PTHR43685">
    <property type="entry name" value="GLYCOSYLTRANSFERASE"/>
    <property type="match status" value="1"/>
</dbReference>
<keyword evidence="3" id="KW-0808">Transferase</keyword>
<reference evidence="4" key="1">
    <citation type="journal article" date="2019" name="Int. J. Syst. Evol. Microbiol.">
        <title>The Global Catalogue of Microorganisms (GCM) 10K type strain sequencing project: providing services to taxonomists for standard genome sequencing and annotation.</title>
        <authorList>
            <consortium name="The Broad Institute Genomics Platform"/>
            <consortium name="The Broad Institute Genome Sequencing Center for Infectious Disease"/>
            <person name="Wu L."/>
            <person name="Ma J."/>
        </authorList>
    </citation>
    <scope>NUCLEOTIDE SEQUENCE [LARGE SCALE GENOMIC DNA]</scope>
    <source>
        <strain evidence="4">KCTC 33849</strain>
    </source>
</reference>
<evidence type="ECO:0000259" key="2">
    <source>
        <dbReference type="Pfam" id="PF00535"/>
    </source>
</evidence>
<evidence type="ECO:0000313" key="4">
    <source>
        <dbReference type="Proteomes" id="UP001597540"/>
    </source>
</evidence>
<evidence type="ECO:0000256" key="1">
    <source>
        <dbReference type="ARBA" id="ARBA00006739"/>
    </source>
</evidence>
<evidence type="ECO:0000313" key="3">
    <source>
        <dbReference type="EMBL" id="MFD2703540.1"/>
    </source>
</evidence>
<dbReference type="EC" id="2.4.-.-" evidence="3"/>
<organism evidence="3 4">
    <name type="scientific">Paenibacillus shunpengii</name>
    <dbReference type="NCBI Taxonomy" id="2054424"/>
    <lineage>
        <taxon>Bacteria</taxon>
        <taxon>Bacillati</taxon>
        <taxon>Bacillota</taxon>
        <taxon>Bacilli</taxon>
        <taxon>Bacillales</taxon>
        <taxon>Paenibacillaceae</taxon>
        <taxon>Paenibacillus</taxon>
    </lineage>
</organism>
<dbReference type="SUPFAM" id="SSF53448">
    <property type="entry name" value="Nucleotide-diphospho-sugar transferases"/>
    <property type="match status" value="1"/>
</dbReference>
<comment type="caution">
    <text evidence="3">The sequence shown here is derived from an EMBL/GenBank/DDBJ whole genome shotgun (WGS) entry which is preliminary data.</text>
</comment>
<keyword evidence="4" id="KW-1185">Reference proteome</keyword>
<name>A0ABW5SUT6_9BACL</name>
<comment type="similarity">
    <text evidence="1">Belongs to the glycosyltransferase 2 family.</text>
</comment>
<dbReference type="Gene3D" id="3.90.550.10">
    <property type="entry name" value="Spore Coat Polysaccharide Biosynthesis Protein SpsA, Chain A"/>
    <property type="match status" value="1"/>
</dbReference>
<dbReference type="InterPro" id="IPR050834">
    <property type="entry name" value="Glycosyltransf_2"/>
</dbReference>
<dbReference type="PANTHER" id="PTHR43685:SF11">
    <property type="entry name" value="GLYCOSYLTRANSFERASE TAGX-RELATED"/>
    <property type="match status" value="1"/>
</dbReference>
<dbReference type="RefSeq" id="WP_076314230.1">
    <property type="nucleotide sequence ID" value="NZ_JBHUMJ010000011.1"/>
</dbReference>
<feature type="domain" description="Glycosyltransferase 2-like" evidence="2">
    <location>
        <begin position="14"/>
        <end position="126"/>
    </location>
</feature>
<protein>
    <submittedName>
        <fullName evidence="3">Glycosyltransferase</fullName>
        <ecNumber evidence="3">2.4.-.-</ecNumber>
    </submittedName>
</protein>
<keyword evidence="3" id="KW-0328">Glycosyltransferase</keyword>
<dbReference type="Proteomes" id="UP001597540">
    <property type="component" value="Unassembled WGS sequence"/>
</dbReference>
<sequence>MAKKERSSHYGVSIIVCTKRHYCMDNLIENFISQRYKHKELIIILNHKELKMKDYIKAAEPYKNIRIYRQPEHVSLGNCLNYGVNMAKYPYIAKFDDDDYYAPDYLKDSMHTLRKTKADIVGKRAHYVYLSSKKLVLYRYRDMAERYVSEVQGATLLFKREVFDAVSFPNRSRGECVKFCSLCRAKGYSIYAGSPYHFAAIRRKGSKDHTWIVSDRRLMKKGDQVPGVNDIKTFVSR</sequence>
<dbReference type="InterPro" id="IPR001173">
    <property type="entry name" value="Glyco_trans_2-like"/>
</dbReference>